<evidence type="ECO:0000313" key="1">
    <source>
        <dbReference type="EMBL" id="AWW35707.1"/>
    </source>
</evidence>
<name>A0A2Z4ISG0_9ACTN</name>
<proteinExistence type="predicted"/>
<dbReference type="RefSeq" id="WP_112437856.1">
    <property type="nucleotide sequence ID" value="NZ_CP030073.1"/>
</dbReference>
<dbReference type="AlphaFoldDB" id="A0A2Z4ISG0"/>
<sequence length="474" mass="47449">MNTTVRAEGAVPAHSGCRVGPVRRVITSVAGVVVGALSVAGVVCVGAGSASAASVSVSGVSFAWGLSGEQGGGAFFGGCNFLSAGKAGNTGSSRLWTQADGFYSASSGNVRVEKPDAGGSFVEPSWASKCQDANGVAVSAGSTSSLTHNRVVFSEGTGSVDPAAGTASIEWSGSFTSVFYGGLTYWSASDPKLTVKADGTGTLTATASGYGADMNNPGKWVPLEETTVTLASLSGVEVGPQGFTVTPDYLGESVTVPAGTTGQAAKSGSNEAYWGAFPQSFVDFQQLTGQSSYWFTSGGARDRAKPATPLTVAYTIDSTDPVPSENEQTITATVPEQAGEFTWTIDASDRAVTLTDAVNKGAYLQSTGDLKPVKVTDTRAAAPAWSVSGQAGDFTGGLSGKYLGWTPAVLTDGAGAQAGAPVAPGIDTGDGLTASATAGHTKGTGTLGAALDLRVPSTTEPGTYTTTLTLTALS</sequence>
<dbReference type="KEGG" id="scad:DN051_02745"/>
<dbReference type="Proteomes" id="UP000249616">
    <property type="component" value="Chromosome"/>
</dbReference>
<accession>A0A2Z4ISG0</accession>
<keyword evidence="2" id="KW-1185">Reference proteome</keyword>
<evidence type="ECO:0000313" key="2">
    <source>
        <dbReference type="Proteomes" id="UP000249616"/>
    </source>
</evidence>
<reference evidence="1 2" key="1">
    <citation type="journal article" date="2019" name="Int. J. Syst. Evol. Microbiol.">
        <title>Streptomyces cadmiisoli sp. nov., a novel actinomycete isolated from cadmium-contaminated soil.</title>
        <authorList>
            <person name="Li K."/>
            <person name="Tang X."/>
            <person name="Zhao J."/>
            <person name="Guo Y."/>
            <person name="Tang Y."/>
            <person name="Gao J."/>
        </authorList>
    </citation>
    <scope>NUCLEOTIDE SEQUENCE [LARGE SCALE GENOMIC DNA]</scope>
    <source>
        <strain evidence="1 2">ZFG47</strain>
    </source>
</reference>
<dbReference type="EMBL" id="CP030073">
    <property type="protein sequence ID" value="AWW35707.1"/>
    <property type="molecule type" value="Genomic_DNA"/>
</dbReference>
<organism evidence="1 2">
    <name type="scientific">Streptomyces cadmiisoli</name>
    <dbReference type="NCBI Taxonomy" id="2184053"/>
    <lineage>
        <taxon>Bacteria</taxon>
        <taxon>Bacillati</taxon>
        <taxon>Actinomycetota</taxon>
        <taxon>Actinomycetes</taxon>
        <taxon>Kitasatosporales</taxon>
        <taxon>Streptomycetaceae</taxon>
        <taxon>Streptomyces</taxon>
        <taxon>Streptomyces aurantiacus group</taxon>
    </lineage>
</organism>
<protein>
    <submittedName>
        <fullName evidence="1">Uncharacterized protein</fullName>
    </submittedName>
</protein>
<gene>
    <name evidence="1" type="ORF">DN051_02745</name>
</gene>